<feature type="chain" id="PRO_5040535360" description="Carboxylic ester hydrolase" evidence="3">
    <location>
        <begin position="22"/>
        <end position="549"/>
    </location>
</feature>
<feature type="domain" description="Carboxylesterase type B" evidence="4">
    <location>
        <begin position="40"/>
        <end position="396"/>
    </location>
</feature>
<keyword evidence="6" id="KW-1185">Reference proteome</keyword>
<evidence type="ECO:0000259" key="4">
    <source>
        <dbReference type="Pfam" id="PF00135"/>
    </source>
</evidence>
<sequence length="549" mass="60105">MKSACYLLFGTLLYYLTIVEAGRLPQVDLGYEIHEATTYNATTQLYAFNNIRYAQPPIGDLRFSAPVPPTGRNTTVQKSTGDRICPPAQEDWGCAGYLFGRDFEYGNTSEYNYTYATEECKPVNDLGAEILLNHTGISEDCLFLDVVVPRAVFDQRNSSGSGAPVFVWIHGGGYVFGYKNDPNDSGDPSALIKASQSDYSDGMIFVAINYRLGAFGWLAGPSLDAANGTANAGLHDQRLALEWVQENIHRFGGDPKQVTIGGLSAGGGSTVHQITAYGGQKPVPFARAFSNSAGYFPIDSHYVTENTTQTFLARLNVSTIDEARKLPSSDLITANMDHVRSATFGFVYGPVVDGSFVPALPGNSLLAGHFDHNLDVLVSHVTHEGGEYNAPWVQNDADFRTLLKLLQPGMLDPVIEYITKMFPGVGPLRTIPFLGDYVFTCNTNWLARAFGNKTYNWEFAITPAYHAYDLGYIFPGSYSAPVIEPLAKIMRGYIANFVKTGNPNGKGLPSFPQQGNNASHNVFTKDGVVTERDSTVGRRCEWMQEGLWV</sequence>
<dbReference type="InterPro" id="IPR002018">
    <property type="entry name" value="CarbesteraseB"/>
</dbReference>
<comment type="caution">
    <text evidence="5">The sequence shown here is derived from an EMBL/GenBank/DDBJ whole genome shotgun (WGS) entry which is preliminary data.</text>
</comment>
<gene>
    <name evidence="5" type="ORF">NA57DRAFT_79032</name>
</gene>
<dbReference type="EMBL" id="ML978130">
    <property type="protein sequence ID" value="KAF2096265.1"/>
    <property type="molecule type" value="Genomic_DNA"/>
</dbReference>
<keyword evidence="2 3" id="KW-0378">Hydrolase</keyword>
<evidence type="ECO:0000313" key="6">
    <source>
        <dbReference type="Proteomes" id="UP000799772"/>
    </source>
</evidence>
<feature type="domain" description="Carboxylesterase type B" evidence="4">
    <location>
        <begin position="433"/>
        <end position="521"/>
    </location>
</feature>
<dbReference type="PROSITE" id="PS00941">
    <property type="entry name" value="CARBOXYLESTERASE_B_2"/>
    <property type="match status" value="1"/>
</dbReference>
<dbReference type="Proteomes" id="UP000799772">
    <property type="component" value="Unassembled WGS sequence"/>
</dbReference>
<dbReference type="GO" id="GO:0016787">
    <property type="term" value="F:hydrolase activity"/>
    <property type="evidence" value="ECO:0007669"/>
    <property type="project" value="UniProtKB-KW"/>
</dbReference>
<name>A0A9P4M405_9PEZI</name>
<reference evidence="5" key="1">
    <citation type="journal article" date="2020" name="Stud. Mycol.">
        <title>101 Dothideomycetes genomes: a test case for predicting lifestyles and emergence of pathogens.</title>
        <authorList>
            <person name="Haridas S."/>
            <person name="Albert R."/>
            <person name="Binder M."/>
            <person name="Bloem J."/>
            <person name="Labutti K."/>
            <person name="Salamov A."/>
            <person name="Andreopoulos B."/>
            <person name="Baker S."/>
            <person name="Barry K."/>
            <person name="Bills G."/>
            <person name="Bluhm B."/>
            <person name="Cannon C."/>
            <person name="Castanera R."/>
            <person name="Culley D."/>
            <person name="Daum C."/>
            <person name="Ezra D."/>
            <person name="Gonzalez J."/>
            <person name="Henrissat B."/>
            <person name="Kuo A."/>
            <person name="Liang C."/>
            <person name="Lipzen A."/>
            <person name="Lutzoni F."/>
            <person name="Magnuson J."/>
            <person name="Mondo S."/>
            <person name="Nolan M."/>
            <person name="Ohm R."/>
            <person name="Pangilinan J."/>
            <person name="Park H.-J."/>
            <person name="Ramirez L."/>
            <person name="Alfaro M."/>
            <person name="Sun H."/>
            <person name="Tritt A."/>
            <person name="Yoshinaga Y."/>
            <person name="Zwiers L.-H."/>
            <person name="Turgeon B."/>
            <person name="Goodwin S."/>
            <person name="Spatafora J."/>
            <person name="Crous P."/>
            <person name="Grigoriev I."/>
        </authorList>
    </citation>
    <scope>NUCLEOTIDE SEQUENCE</scope>
    <source>
        <strain evidence="5">CBS 133067</strain>
    </source>
</reference>
<proteinExistence type="inferred from homology"/>
<evidence type="ECO:0000256" key="1">
    <source>
        <dbReference type="ARBA" id="ARBA00005964"/>
    </source>
</evidence>
<dbReference type="AlphaFoldDB" id="A0A9P4M405"/>
<dbReference type="EC" id="3.1.1.-" evidence="3"/>
<evidence type="ECO:0000256" key="3">
    <source>
        <dbReference type="RuleBase" id="RU361235"/>
    </source>
</evidence>
<dbReference type="Pfam" id="PF00135">
    <property type="entry name" value="COesterase"/>
    <property type="match status" value="2"/>
</dbReference>
<accession>A0A9P4M405</accession>
<dbReference type="InterPro" id="IPR029058">
    <property type="entry name" value="AB_hydrolase_fold"/>
</dbReference>
<dbReference type="InterPro" id="IPR019819">
    <property type="entry name" value="Carboxylesterase_B_CS"/>
</dbReference>
<dbReference type="PANTHER" id="PTHR11559">
    <property type="entry name" value="CARBOXYLESTERASE"/>
    <property type="match status" value="1"/>
</dbReference>
<keyword evidence="3" id="KW-0732">Signal</keyword>
<dbReference type="SUPFAM" id="SSF53474">
    <property type="entry name" value="alpha/beta-Hydrolases"/>
    <property type="match status" value="1"/>
</dbReference>
<dbReference type="InterPro" id="IPR050309">
    <property type="entry name" value="Type-B_Carboxylest/Lipase"/>
</dbReference>
<feature type="signal peptide" evidence="3">
    <location>
        <begin position="1"/>
        <end position="21"/>
    </location>
</feature>
<comment type="similarity">
    <text evidence="1 3">Belongs to the type-B carboxylesterase/lipase family.</text>
</comment>
<dbReference type="Gene3D" id="3.40.50.1820">
    <property type="entry name" value="alpha/beta hydrolase"/>
    <property type="match status" value="1"/>
</dbReference>
<dbReference type="PROSITE" id="PS00122">
    <property type="entry name" value="CARBOXYLESTERASE_B_1"/>
    <property type="match status" value="1"/>
</dbReference>
<evidence type="ECO:0000313" key="5">
    <source>
        <dbReference type="EMBL" id="KAF2096265.1"/>
    </source>
</evidence>
<dbReference type="OrthoDB" id="408631at2759"/>
<organism evidence="5 6">
    <name type="scientific">Rhizodiscina lignyota</name>
    <dbReference type="NCBI Taxonomy" id="1504668"/>
    <lineage>
        <taxon>Eukaryota</taxon>
        <taxon>Fungi</taxon>
        <taxon>Dikarya</taxon>
        <taxon>Ascomycota</taxon>
        <taxon>Pezizomycotina</taxon>
        <taxon>Dothideomycetes</taxon>
        <taxon>Pleosporomycetidae</taxon>
        <taxon>Aulographales</taxon>
        <taxon>Rhizodiscinaceae</taxon>
        <taxon>Rhizodiscina</taxon>
    </lineage>
</organism>
<protein>
    <recommendedName>
        <fullName evidence="3">Carboxylic ester hydrolase</fullName>
        <ecNumber evidence="3">3.1.1.-</ecNumber>
    </recommendedName>
</protein>
<evidence type="ECO:0000256" key="2">
    <source>
        <dbReference type="ARBA" id="ARBA00022801"/>
    </source>
</evidence>
<dbReference type="InterPro" id="IPR019826">
    <property type="entry name" value="Carboxylesterase_B_AS"/>
</dbReference>